<dbReference type="Pfam" id="PF13392">
    <property type="entry name" value="HNH_3"/>
    <property type="match status" value="1"/>
</dbReference>
<evidence type="ECO:0000313" key="2">
    <source>
        <dbReference type="EMBL" id="EON70477.1"/>
    </source>
</evidence>
<comment type="caution">
    <text evidence="2">The sequence shown here is derived from an EMBL/GenBank/DDBJ whole genome shotgun (WGS) entry which is preliminary data.</text>
</comment>
<dbReference type="RefSeq" id="WP_010861173.1">
    <property type="nucleotide sequence ID" value="NZ_KB933409.1"/>
</dbReference>
<dbReference type="AlphaFoldDB" id="R7Z8L3"/>
<name>R7Z8L3_LYSSH</name>
<keyword evidence="2" id="KW-0540">Nuclease</keyword>
<evidence type="ECO:0000259" key="1">
    <source>
        <dbReference type="Pfam" id="PF13392"/>
    </source>
</evidence>
<proteinExistence type="predicted"/>
<gene>
    <name evidence="2" type="ORF">H131_21372</name>
</gene>
<protein>
    <submittedName>
        <fullName evidence="2">DNA endonuclease I-HmuI</fullName>
    </submittedName>
</protein>
<dbReference type="PATRIC" id="fig|1285586.5.peg.4454"/>
<organism evidence="2 3">
    <name type="scientific">Lysinibacillus sphaericus OT4b.31</name>
    <dbReference type="NCBI Taxonomy" id="1285586"/>
    <lineage>
        <taxon>Bacteria</taxon>
        <taxon>Bacillati</taxon>
        <taxon>Bacillota</taxon>
        <taxon>Bacilli</taxon>
        <taxon>Bacillales</taxon>
        <taxon>Bacillaceae</taxon>
        <taxon>Lysinibacillus</taxon>
    </lineage>
</organism>
<reference evidence="2 3" key="1">
    <citation type="submission" date="2013-04" db="EMBL/GenBank/DDBJ databases">
        <title>Draft genome of the heavy metal tolerant bacterium Lysinibacillus sphaericus strain OT4b.31.</title>
        <authorList>
            <person name="Pena-Montenegro T.D."/>
            <person name="Dussan J."/>
        </authorList>
    </citation>
    <scope>NUCLEOTIDE SEQUENCE [LARGE SCALE GENOMIC DNA]</scope>
    <source>
        <strain evidence="2 3">OT4b.31</strain>
    </source>
</reference>
<dbReference type="InterPro" id="IPR003615">
    <property type="entry name" value="HNH_nuc"/>
</dbReference>
<keyword evidence="2" id="KW-0378">Hydrolase</keyword>
<dbReference type="SUPFAM" id="SSF54060">
    <property type="entry name" value="His-Me finger endonucleases"/>
    <property type="match status" value="1"/>
</dbReference>
<feature type="domain" description="HNH nuclease" evidence="1">
    <location>
        <begin position="89"/>
        <end position="116"/>
    </location>
</feature>
<dbReference type="OrthoDB" id="2943738at2"/>
<dbReference type="InterPro" id="IPR044925">
    <property type="entry name" value="His-Me_finger_sf"/>
</dbReference>
<dbReference type="HOGENOM" id="CLU_1494538_0_0_9"/>
<accession>R7Z8L3</accession>
<dbReference type="GO" id="GO:0004519">
    <property type="term" value="F:endonuclease activity"/>
    <property type="evidence" value="ECO:0007669"/>
    <property type="project" value="UniProtKB-KW"/>
</dbReference>
<evidence type="ECO:0000313" key="3">
    <source>
        <dbReference type="Proteomes" id="UP000013911"/>
    </source>
</evidence>
<dbReference type="Gene3D" id="3.90.75.20">
    <property type="match status" value="1"/>
</dbReference>
<sequence>MFKVNIKEIDLEVLHDIPNYSNYAADLKNGRIWNKNKGKWVVANPNFNEYCLAYVVNDDGIASSVGVHVLCTRAVYAIGSGHHFNWEMMGLEVDHLDFDRSNNKIENLVLEKIAINRARRKMYEKTNRLDKDVVVQLREEYKTLPHGKKMNWFLEMGNKFGVSFRCIQNNCLLYNNKKAQ</sequence>
<dbReference type="Proteomes" id="UP000013911">
    <property type="component" value="Unassembled WGS sequence"/>
</dbReference>
<keyword evidence="2" id="KW-0255">Endonuclease</keyword>
<dbReference type="EMBL" id="AQPX01000034">
    <property type="protein sequence ID" value="EON70477.1"/>
    <property type="molecule type" value="Genomic_DNA"/>
</dbReference>